<evidence type="ECO:0000256" key="3">
    <source>
        <dbReference type="ARBA" id="ARBA00022840"/>
    </source>
</evidence>
<dbReference type="InParanoid" id="A2DUN5"/>
<dbReference type="GO" id="GO:0004674">
    <property type="term" value="F:protein serine/threonine kinase activity"/>
    <property type="evidence" value="ECO:0000318"/>
    <property type="project" value="GO_Central"/>
</dbReference>
<dbReference type="InterPro" id="IPR008271">
    <property type="entry name" value="Ser/Thr_kinase_AS"/>
</dbReference>
<name>A2DUN5_TRIV3</name>
<keyword evidence="5" id="KW-0723">Serine/threonine-protein kinase</keyword>
<feature type="domain" description="Protein kinase" evidence="6">
    <location>
        <begin position="5"/>
        <end position="276"/>
    </location>
</feature>
<evidence type="ECO:0000259" key="6">
    <source>
        <dbReference type="PROSITE" id="PS50011"/>
    </source>
</evidence>
<dbReference type="VEuPathDB" id="TrichDB:TVAGG3_0662700"/>
<dbReference type="Proteomes" id="UP000001542">
    <property type="component" value="Unassembled WGS sequence"/>
</dbReference>
<evidence type="ECO:0000313" key="7">
    <source>
        <dbReference type="EMBL" id="EAY15926.1"/>
    </source>
</evidence>
<dbReference type="PROSITE" id="PS00108">
    <property type="entry name" value="PROTEIN_KINASE_ST"/>
    <property type="match status" value="1"/>
</dbReference>
<dbReference type="KEGG" id="tva:4773933"/>
<dbReference type="EC" id="2.7.11.1" evidence="1"/>
<dbReference type="STRING" id="5722.A2DUN5"/>
<protein>
    <recommendedName>
        <fullName evidence="1">non-specific serine/threonine protein kinase</fullName>
        <ecNumber evidence="1">2.7.11.1</ecNumber>
    </recommendedName>
</protein>
<dbReference type="PROSITE" id="PS50011">
    <property type="entry name" value="PROTEIN_KINASE_DOM"/>
    <property type="match status" value="1"/>
</dbReference>
<dbReference type="GO" id="GO:0007165">
    <property type="term" value="P:signal transduction"/>
    <property type="evidence" value="ECO:0000318"/>
    <property type="project" value="GO_Central"/>
</dbReference>
<dbReference type="eggNOG" id="KOG1164">
    <property type="taxonomic scope" value="Eukaryota"/>
</dbReference>
<dbReference type="VEuPathDB" id="TrichDB:TVAG_165540"/>
<organism evidence="7 8">
    <name type="scientific">Trichomonas vaginalis (strain ATCC PRA-98 / G3)</name>
    <dbReference type="NCBI Taxonomy" id="412133"/>
    <lineage>
        <taxon>Eukaryota</taxon>
        <taxon>Metamonada</taxon>
        <taxon>Parabasalia</taxon>
        <taxon>Trichomonadida</taxon>
        <taxon>Trichomonadidae</taxon>
        <taxon>Trichomonas</taxon>
    </lineage>
</organism>
<evidence type="ECO:0000256" key="1">
    <source>
        <dbReference type="ARBA" id="ARBA00012513"/>
    </source>
</evidence>
<dbReference type="PANTHER" id="PTHR11909">
    <property type="entry name" value="CASEIN KINASE-RELATED"/>
    <property type="match status" value="1"/>
</dbReference>
<dbReference type="PROSITE" id="PS00107">
    <property type="entry name" value="PROTEIN_KINASE_ATP"/>
    <property type="match status" value="1"/>
</dbReference>
<keyword evidence="7" id="KW-0808">Transferase</keyword>
<comment type="similarity">
    <text evidence="5">Belongs to the protein kinase superfamily.</text>
</comment>
<dbReference type="OrthoDB" id="5979581at2759"/>
<accession>A2DUN5</accession>
<dbReference type="RefSeq" id="XP_001328149.1">
    <property type="nucleotide sequence ID" value="XM_001328114.1"/>
</dbReference>
<dbReference type="SMR" id="A2DUN5"/>
<dbReference type="SUPFAM" id="SSF56112">
    <property type="entry name" value="Protein kinase-like (PK-like)"/>
    <property type="match status" value="1"/>
</dbReference>
<evidence type="ECO:0000313" key="8">
    <source>
        <dbReference type="Proteomes" id="UP000001542"/>
    </source>
</evidence>
<dbReference type="OMA" id="MEIMKYI"/>
<dbReference type="FunFam" id="1.10.510.10:FF:000886">
    <property type="entry name" value="CK1 family protein kinase"/>
    <property type="match status" value="1"/>
</dbReference>
<dbReference type="InterPro" id="IPR050235">
    <property type="entry name" value="CK1_Ser-Thr_kinase"/>
</dbReference>
<dbReference type="InterPro" id="IPR017441">
    <property type="entry name" value="Protein_kinase_ATP_BS"/>
</dbReference>
<proteinExistence type="inferred from homology"/>
<dbReference type="SMART" id="SM00220">
    <property type="entry name" value="S_TKc"/>
    <property type="match status" value="1"/>
</dbReference>
<evidence type="ECO:0000256" key="4">
    <source>
        <dbReference type="PROSITE-ProRule" id="PRU10141"/>
    </source>
</evidence>
<sequence>MLLQYIIGEKIGRGTFGEVYNAKDTKTGEIVAIKIEPHTSRKRYLEHEFKILTHLQSSLMFPRCGIFGVTPEFRFYSMELLGPSITQIFKKIPIESGIIVMQESLKALEQLHLRGFVHRDIKPGNIITRNKRDTPICIIDFGLTRQYIDTETGKHCLHEENAGFRGSKAYASINAHHFCTVSRKDDLISWYYVMIELLCGKLPWRGVQDNDELIYLKSQFNVKKFTHNVGPELADIWTSISYLHFDEKPNYKYIYEKIDDMKRRIGITGNEHHVWENYFADLPNPDDFVDWNGPVEGANEVELSPEFICDDEVLDNINRESSCYI</sequence>
<dbReference type="GO" id="GO:0005634">
    <property type="term" value="C:nucleus"/>
    <property type="evidence" value="ECO:0000318"/>
    <property type="project" value="GO_Central"/>
</dbReference>
<reference evidence="7" key="2">
    <citation type="journal article" date="2007" name="Science">
        <title>Draft genome sequence of the sexually transmitted pathogen Trichomonas vaginalis.</title>
        <authorList>
            <person name="Carlton J.M."/>
            <person name="Hirt R.P."/>
            <person name="Silva J.C."/>
            <person name="Delcher A.L."/>
            <person name="Schatz M."/>
            <person name="Zhao Q."/>
            <person name="Wortman J.R."/>
            <person name="Bidwell S.L."/>
            <person name="Alsmark U.C.M."/>
            <person name="Besteiro S."/>
            <person name="Sicheritz-Ponten T."/>
            <person name="Noel C.J."/>
            <person name="Dacks J.B."/>
            <person name="Foster P.G."/>
            <person name="Simillion C."/>
            <person name="Van de Peer Y."/>
            <person name="Miranda-Saavedra D."/>
            <person name="Barton G.J."/>
            <person name="Westrop G.D."/>
            <person name="Mueller S."/>
            <person name="Dessi D."/>
            <person name="Fiori P.L."/>
            <person name="Ren Q."/>
            <person name="Paulsen I."/>
            <person name="Zhang H."/>
            <person name="Bastida-Corcuera F.D."/>
            <person name="Simoes-Barbosa A."/>
            <person name="Brown M.T."/>
            <person name="Hayes R.D."/>
            <person name="Mukherjee M."/>
            <person name="Okumura C.Y."/>
            <person name="Schneider R."/>
            <person name="Smith A.J."/>
            <person name="Vanacova S."/>
            <person name="Villalvazo M."/>
            <person name="Haas B.J."/>
            <person name="Pertea M."/>
            <person name="Feldblyum T.V."/>
            <person name="Utterback T.R."/>
            <person name="Shu C.L."/>
            <person name="Osoegawa K."/>
            <person name="de Jong P.J."/>
            <person name="Hrdy I."/>
            <person name="Horvathova L."/>
            <person name="Zubacova Z."/>
            <person name="Dolezal P."/>
            <person name="Malik S.B."/>
            <person name="Logsdon J.M. Jr."/>
            <person name="Henze K."/>
            <person name="Gupta A."/>
            <person name="Wang C.C."/>
            <person name="Dunne R.L."/>
            <person name="Upcroft J.A."/>
            <person name="Upcroft P."/>
            <person name="White O."/>
            <person name="Salzberg S.L."/>
            <person name="Tang P."/>
            <person name="Chiu C.-H."/>
            <person name="Lee Y.-S."/>
            <person name="Embley T.M."/>
            <person name="Coombs G.H."/>
            <person name="Mottram J.C."/>
            <person name="Tachezy J."/>
            <person name="Fraser-Liggett C.M."/>
            <person name="Johnson P.J."/>
        </authorList>
    </citation>
    <scope>NUCLEOTIDE SEQUENCE [LARGE SCALE GENOMIC DNA]</scope>
    <source>
        <strain evidence="7">G3</strain>
    </source>
</reference>
<dbReference type="EMBL" id="DS113249">
    <property type="protein sequence ID" value="EAY15926.1"/>
    <property type="molecule type" value="Genomic_DNA"/>
</dbReference>
<keyword evidence="7" id="KW-0418">Kinase</keyword>
<dbReference type="GO" id="GO:0005524">
    <property type="term" value="F:ATP binding"/>
    <property type="evidence" value="ECO:0007669"/>
    <property type="project" value="UniProtKB-UniRule"/>
</dbReference>
<dbReference type="InterPro" id="IPR011009">
    <property type="entry name" value="Kinase-like_dom_sf"/>
</dbReference>
<gene>
    <name evidence="7" type="ORF">TVAG_165540</name>
</gene>
<evidence type="ECO:0000256" key="5">
    <source>
        <dbReference type="RuleBase" id="RU000304"/>
    </source>
</evidence>
<feature type="binding site" evidence="4">
    <location>
        <position position="34"/>
    </location>
    <ligand>
        <name>ATP</name>
        <dbReference type="ChEBI" id="CHEBI:30616"/>
    </ligand>
</feature>
<keyword evidence="2 4" id="KW-0547">Nucleotide-binding</keyword>
<dbReference type="Gene3D" id="1.10.510.10">
    <property type="entry name" value="Transferase(Phosphotransferase) domain 1"/>
    <property type="match status" value="1"/>
</dbReference>
<keyword evidence="3 4" id="KW-0067">ATP-binding</keyword>
<reference evidence="7" key="1">
    <citation type="submission" date="2006-10" db="EMBL/GenBank/DDBJ databases">
        <authorList>
            <person name="Amadeo P."/>
            <person name="Zhao Q."/>
            <person name="Wortman J."/>
            <person name="Fraser-Liggett C."/>
            <person name="Carlton J."/>
        </authorList>
    </citation>
    <scope>NUCLEOTIDE SEQUENCE</scope>
    <source>
        <strain evidence="7">G3</strain>
    </source>
</reference>
<keyword evidence="8" id="KW-1185">Reference proteome</keyword>
<dbReference type="Pfam" id="PF00069">
    <property type="entry name" value="Pkinase"/>
    <property type="match status" value="1"/>
</dbReference>
<evidence type="ECO:0000256" key="2">
    <source>
        <dbReference type="ARBA" id="ARBA00022741"/>
    </source>
</evidence>
<dbReference type="GO" id="GO:0005737">
    <property type="term" value="C:cytoplasm"/>
    <property type="evidence" value="ECO:0000318"/>
    <property type="project" value="GO_Central"/>
</dbReference>
<dbReference type="InterPro" id="IPR000719">
    <property type="entry name" value="Prot_kinase_dom"/>
</dbReference>
<dbReference type="AlphaFoldDB" id="A2DUN5"/>